<dbReference type="GO" id="GO:0003677">
    <property type="term" value="F:DNA binding"/>
    <property type="evidence" value="ECO:0007669"/>
    <property type="project" value="InterPro"/>
</dbReference>
<dbReference type="SUPFAM" id="SSF53335">
    <property type="entry name" value="S-adenosyl-L-methionine-dependent methyltransferases"/>
    <property type="match status" value="1"/>
</dbReference>
<evidence type="ECO:0000256" key="2">
    <source>
        <dbReference type="ARBA" id="ARBA00022679"/>
    </source>
</evidence>
<accession>A0A919C5F5</accession>
<dbReference type="GO" id="GO:0032259">
    <property type="term" value="P:methylation"/>
    <property type="evidence" value="ECO:0007669"/>
    <property type="project" value="UniProtKB-KW"/>
</dbReference>
<comment type="caution">
    <text evidence="6">The sequence shown here is derived from an EMBL/GenBank/DDBJ whole genome shotgun (WGS) entry which is preliminary data.</text>
</comment>
<dbReference type="PRINTS" id="PR00507">
    <property type="entry name" value="N12N6MTFRASE"/>
</dbReference>
<evidence type="ECO:0000256" key="4">
    <source>
        <dbReference type="SAM" id="MobiDB-lite"/>
    </source>
</evidence>
<evidence type="ECO:0000259" key="5">
    <source>
        <dbReference type="Pfam" id="PF02384"/>
    </source>
</evidence>
<keyword evidence="2" id="KW-0808">Transferase</keyword>
<reference evidence="7" key="1">
    <citation type="journal article" date="2019" name="Int. J. Syst. Evol. Microbiol.">
        <title>The Global Catalogue of Microorganisms (GCM) 10K type strain sequencing project: providing services to taxonomists for standard genome sequencing and annotation.</title>
        <authorList>
            <consortium name="The Broad Institute Genomics Platform"/>
            <consortium name="The Broad Institute Genome Sequencing Center for Infectious Disease"/>
            <person name="Wu L."/>
            <person name="Ma J."/>
        </authorList>
    </citation>
    <scope>NUCLEOTIDE SEQUENCE [LARGE SCALE GENOMIC DNA]</scope>
    <source>
        <strain evidence="7">JCM 4253</strain>
    </source>
</reference>
<feature type="region of interest" description="Disordered" evidence="4">
    <location>
        <begin position="1"/>
        <end position="20"/>
    </location>
</feature>
<dbReference type="EMBL" id="BNBF01000007">
    <property type="protein sequence ID" value="GHG48816.1"/>
    <property type="molecule type" value="Genomic_DNA"/>
</dbReference>
<feature type="domain" description="DNA methylase adenine-specific" evidence="5">
    <location>
        <begin position="69"/>
        <end position="259"/>
    </location>
</feature>
<keyword evidence="3" id="KW-0949">S-adenosyl-L-methionine</keyword>
<sequence>MVTQRQGQKLEVTGSGGDMTGARGYSEYTAQLRQLTTDAAAGRTVQPRRLLASVDGEASEQLRRLVPLQYRRQVGAFFTPAPLKQRVTELLLRHRANSYLDPTCGSGDLLLAASNVLPIQNSLAATLRDWTDRLYGCDINREFVEAARHRLFIAALLRHGVARDEQVTSVETGRYFSNIVVGDGLNSLSKADSFTGHILLNPPFGVMSSSLSREWTSKPTSTAAIFAYQAVRHLAFGGRLTAILPDVLRSGSRYQSWRTLVDEICARESIITYGQFDDHADVDVFLLNARRVTPLAEHRPATEWWAPEALPLTGPRIGDYFTIRVGTVVDNRDPTEGPIYPFAKARDLPPSGEVSLPSGRRKFAGRVFEPPFVLLRRTSRPAKPGQSRVCGVLITGKNPVAVDNHLIAALPKDHSIESCRALLGVLASEPTSEWLDNRIRCRHLTVGAVREIPWRDLADFS</sequence>
<dbReference type="InterPro" id="IPR029063">
    <property type="entry name" value="SAM-dependent_MTases_sf"/>
</dbReference>
<keyword evidence="1" id="KW-0489">Methyltransferase</keyword>
<dbReference type="Pfam" id="PF02384">
    <property type="entry name" value="N6_Mtase"/>
    <property type="match status" value="1"/>
</dbReference>
<dbReference type="GO" id="GO:0008170">
    <property type="term" value="F:N-methyltransferase activity"/>
    <property type="evidence" value="ECO:0007669"/>
    <property type="project" value="InterPro"/>
</dbReference>
<dbReference type="PANTHER" id="PTHR33841:SF5">
    <property type="entry name" value="DNA METHYLASE (MODIFICATION METHYLASE) (METHYLTRANSFERASE)-RELATED"/>
    <property type="match status" value="1"/>
</dbReference>
<dbReference type="Proteomes" id="UP000619355">
    <property type="component" value="Unassembled WGS sequence"/>
</dbReference>
<protein>
    <recommendedName>
        <fullName evidence="5">DNA methylase adenine-specific domain-containing protein</fullName>
    </recommendedName>
</protein>
<evidence type="ECO:0000313" key="6">
    <source>
        <dbReference type="EMBL" id="GHG48816.1"/>
    </source>
</evidence>
<keyword evidence="7" id="KW-1185">Reference proteome</keyword>
<dbReference type="PANTHER" id="PTHR33841">
    <property type="entry name" value="DNA METHYLTRANSFERASE YEEA-RELATED"/>
    <property type="match status" value="1"/>
</dbReference>
<evidence type="ECO:0000256" key="3">
    <source>
        <dbReference type="ARBA" id="ARBA00022691"/>
    </source>
</evidence>
<evidence type="ECO:0000256" key="1">
    <source>
        <dbReference type="ARBA" id="ARBA00022603"/>
    </source>
</evidence>
<dbReference type="InterPro" id="IPR003356">
    <property type="entry name" value="DNA_methylase_A-5"/>
</dbReference>
<dbReference type="Gene3D" id="3.40.50.150">
    <property type="entry name" value="Vaccinia Virus protein VP39"/>
    <property type="match status" value="1"/>
</dbReference>
<name>A0A919C5F5_9ACTN</name>
<dbReference type="InterPro" id="IPR050953">
    <property type="entry name" value="N4_N6_ade-DNA_methylase"/>
</dbReference>
<organism evidence="6 7">
    <name type="scientific">Streptomyces capoamus</name>
    <dbReference type="NCBI Taxonomy" id="68183"/>
    <lineage>
        <taxon>Bacteria</taxon>
        <taxon>Bacillati</taxon>
        <taxon>Actinomycetota</taxon>
        <taxon>Actinomycetes</taxon>
        <taxon>Kitasatosporales</taxon>
        <taxon>Streptomycetaceae</taxon>
        <taxon>Streptomyces</taxon>
    </lineage>
</organism>
<dbReference type="RefSeq" id="WP_368860004.1">
    <property type="nucleotide sequence ID" value="NZ_BNBF01000007.1"/>
</dbReference>
<dbReference type="AlphaFoldDB" id="A0A919C5F5"/>
<proteinExistence type="predicted"/>
<evidence type="ECO:0000313" key="7">
    <source>
        <dbReference type="Proteomes" id="UP000619355"/>
    </source>
</evidence>
<gene>
    <name evidence="6" type="ORF">GCM10018980_29370</name>
</gene>